<feature type="domain" description="MADF" evidence="2">
    <location>
        <begin position="165"/>
        <end position="257"/>
    </location>
</feature>
<accession>A0A915ES27</accession>
<reference evidence="4" key="1">
    <citation type="submission" date="2022-11" db="UniProtKB">
        <authorList>
            <consortium name="WormBaseParasite"/>
        </authorList>
    </citation>
    <scope>IDENTIFICATION</scope>
</reference>
<dbReference type="PANTHER" id="PTHR21505">
    <property type="entry name" value="MADF DOMAIN-CONTAINING PROTEIN-RELATED"/>
    <property type="match status" value="1"/>
</dbReference>
<protein>
    <submittedName>
        <fullName evidence="4">MADF domain-containing protein</fullName>
    </submittedName>
</protein>
<dbReference type="PROSITE" id="PS51029">
    <property type="entry name" value="MADF"/>
    <property type="match status" value="3"/>
</dbReference>
<evidence type="ECO:0000256" key="1">
    <source>
        <dbReference type="SAM" id="MobiDB-lite"/>
    </source>
</evidence>
<evidence type="ECO:0000313" key="3">
    <source>
        <dbReference type="Proteomes" id="UP000887574"/>
    </source>
</evidence>
<dbReference type="Pfam" id="PF10545">
    <property type="entry name" value="MADF_DNA_bdg"/>
    <property type="match status" value="3"/>
</dbReference>
<proteinExistence type="predicted"/>
<evidence type="ECO:0000259" key="2">
    <source>
        <dbReference type="PROSITE" id="PS51029"/>
    </source>
</evidence>
<organism evidence="3 4">
    <name type="scientific">Ditylenchus dipsaci</name>
    <dbReference type="NCBI Taxonomy" id="166011"/>
    <lineage>
        <taxon>Eukaryota</taxon>
        <taxon>Metazoa</taxon>
        <taxon>Ecdysozoa</taxon>
        <taxon>Nematoda</taxon>
        <taxon>Chromadorea</taxon>
        <taxon>Rhabditida</taxon>
        <taxon>Tylenchina</taxon>
        <taxon>Tylenchomorpha</taxon>
        <taxon>Sphaerularioidea</taxon>
        <taxon>Anguinidae</taxon>
        <taxon>Anguininae</taxon>
        <taxon>Ditylenchus</taxon>
    </lineage>
</organism>
<feature type="region of interest" description="Disordered" evidence="1">
    <location>
        <begin position="553"/>
        <end position="591"/>
    </location>
</feature>
<feature type="compositionally biased region" description="Basic residues" evidence="1">
    <location>
        <begin position="278"/>
        <end position="293"/>
    </location>
</feature>
<dbReference type="WBParaSite" id="jg889">
    <property type="protein sequence ID" value="jg889"/>
    <property type="gene ID" value="jg889"/>
</dbReference>
<sequence>MSHSKWSEHATIRLIEVTKTRPSLWTKAAIQDDEPDEELDRIAEILNDFQPDYCQFSAAEVHAQIRYLTEGYLSIMEQMRCEISANLDVKPPKWKFFHYLSFLEQIFGDEKNFSMALVRYGNRGGEILGDLITLSETESEHELDEELPLENNAPLAQWDDEKKIRLIKEYESQPRLWCPTHPGFIKPMTHNGNQLRKEVLLEITAAMNVGEKVHFRHEQIRKMIGSIRQYYRACLRTGNSSHWPLYDNAKFLGNTVFEFVREKKDKENIPANPEGEARKRKSSTYGKKPKAEKKIKLKKTKELNLDRSNNSDSAYYLWSDDASMRLIEAYKAHPKLWCTNHPDYLRRKEHKKRSDEITEIVEHVNATLEKPFSKKQVRMQMNNFRRCYRNCLEMIEKSNEAISQETKEQKKLLQSIKPSDVEKIGTPTIERGTVDRKPTVMQKRIFLKRLLASKLRRHAPVAPTAEVKARILSLRLTYRKHYEEALRTGEEPKWRLYKHMKFLGSSVISLADRRKQVSQAMKAVTTYPKQQIQSPQFSLTQLTPKVLILTPRSRRRGCTGESQPIPECSTSPVRELTPAVETNQEPAECSPLLPVESIKRSLSFQEDSEDADELASTQSKRRRLINIEEHEETLVSRVEISRSPENVDSFSSSGCPHLEVSPSCFRPLLSTCQGPSFSSGALPGPSTQSTSTETPIACAKNTPEMDKCDRLGVIVASTLKRISTSNPSRLNESSK</sequence>
<dbReference type="AlphaFoldDB" id="A0A915ES27"/>
<dbReference type="Proteomes" id="UP000887574">
    <property type="component" value="Unplaced"/>
</dbReference>
<feature type="domain" description="MADF" evidence="2">
    <location>
        <begin position="13"/>
        <end position="108"/>
    </location>
</feature>
<dbReference type="InterPro" id="IPR006578">
    <property type="entry name" value="MADF-dom"/>
</dbReference>
<dbReference type="PANTHER" id="PTHR21505:SF12">
    <property type="entry name" value="MADF DOMAIN-CONTAINING PROTEIN-RELATED"/>
    <property type="match status" value="1"/>
</dbReference>
<dbReference type="SMART" id="SM00595">
    <property type="entry name" value="MADF"/>
    <property type="match status" value="3"/>
</dbReference>
<keyword evidence="3" id="KW-1185">Reference proteome</keyword>
<evidence type="ECO:0000313" key="4">
    <source>
        <dbReference type="WBParaSite" id="jg889"/>
    </source>
</evidence>
<feature type="domain" description="MADF" evidence="2">
    <location>
        <begin position="325"/>
        <end position="418"/>
    </location>
</feature>
<name>A0A915ES27_9BILA</name>
<feature type="region of interest" description="Disordered" evidence="1">
    <location>
        <begin position="267"/>
        <end position="293"/>
    </location>
</feature>